<feature type="transmembrane region" description="Helical" evidence="8">
    <location>
        <begin position="352"/>
        <end position="377"/>
    </location>
</feature>
<dbReference type="Pfam" id="PF02028">
    <property type="entry name" value="BCCT"/>
    <property type="match status" value="1"/>
</dbReference>
<dbReference type="Proteomes" id="UP000036270">
    <property type="component" value="Unassembled WGS sequence"/>
</dbReference>
<feature type="transmembrane region" description="Helical" evidence="8">
    <location>
        <begin position="231"/>
        <end position="253"/>
    </location>
</feature>
<feature type="transmembrane region" description="Helical" evidence="8">
    <location>
        <begin position="55"/>
        <end position="72"/>
    </location>
</feature>
<dbReference type="PANTHER" id="PTHR30047">
    <property type="entry name" value="HIGH-AFFINITY CHOLINE TRANSPORT PROTEIN-RELATED"/>
    <property type="match status" value="1"/>
</dbReference>
<proteinExistence type="inferred from homology"/>
<name>A0A0J5S5V3_9PAST</name>
<evidence type="ECO:0000256" key="7">
    <source>
        <dbReference type="ARBA" id="ARBA00023136"/>
    </source>
</evidence>
<keyword evidence="3" id="KW-0813">Transport</keyword>
<dbReference type="PANTHER" id="PTHR30047:SF7">
    <property type="entry name" value="HIGH-AFFINITY CHOLINE TRANSPORT PROTEIN"/>
    <property type="match status" value="1"/>
</dbReference>
<organism evidence="9 10">
    <name type="scientific">Muribacter muris</name>
    <dbReference type="NCBI Taxonomy" id="67855"/>
    <lineage>
        <taxon>Bacteria</taxon>
        <taxon>Pseudomonadati</taxon>
        <taxon>Pseudomonadota</taxon>
        <taxon>Gammaproteobacteria</taxon>
        <taxon>Pasteurellales</taxon>
        <taxon>Pasteurellaceae</taxon>
        <taxon>Muribacter</taxon>
    </lineage>
</organism>
<feature type="transmembrane region" description="Helical" evidence="8">
    <location>
        <begin position="322"/>
        <end position="340"/>
    </location>
</feature>
<sequence>MTILKKIQNNSSFNLFVVSMTLLLVVLLILATLILPEQSQSVLNWAKAAIFANFSWFYVLTFSIFLGFLLILSVSSLGNIKLGTNEETPEFSFLSWLAMLFAAGMGVGLMFFGVAEPLTHYFSNITHGSLEQRQQQALLHTVFHWGIHAWAVYAVIALALAYFAFRYKLPLALRSCFYPLLKERINGKIGDGIDIMALIATLFGIITTLGFGASQLGAGLEQLGWLSESNFAVQIAIIVVVMGLAVFSAISGVGKGVKMLSEINLGLAFLLMLFVLIAGPTLYLLSAFSDNLGFYLSHIVELSFKTYAYETENTEWFTGWTVLYWAWWCSWAPFVGLFIARISRGRTVREFIFGVLAVPSLFCVLWFTVFGNSAIWFDLNVANGALHELINAPEKLLFTFLDYLPLPMITGVVTLIVIALFFITSADSGIYVLNNIASRDKSLASPRWQAVMWGVLMAVVAIVLLGAGGLSTLQTMTLIVALPFAMLMLVMCLSLWKGLNVDKKYFDAKVTPTSIFWTGEKWKERLGQMLNQTQEKDIVKFLKQTALPAMRELRQELIGVHNLNVEIVQAFENEEPSVELIIRKESMRDFMYGIKSVGHEVSEQLLDDENLPHLQHSMTYQPITYFFDGRSGYDVQYMTRNELIADILKQYERYLSLLDDVGQELMAHEQTELAE</sequence>
<keyword evidence="5 8" id="KW-0812">Transmembrane</keyword>
<evidence type="ECO:0000313" key="9">
    <source>
        <dbReference type="EMBL" id="KMK52232.1"/>
    </source>
</evidence>
<keyword evidence="10" id="KW-1185">Reference proteome</keyword>
<feature type="transmembrane region" description="Helical" evidence="8">
    <location>
        <begin position="147"/>
        <end position="165"/>
    </location>
</feature>
<evidence type="ECO:0000256" key="6">
    <source>
        <dbReference type="ARBA" id="ARBA00022989"/>
    </source>
</evidence>
<feature type="transmembrane region" description="Helical" evidence="8">
    <location>
        <begin position="476"/>
        <end position="496"/>
    </location>
</feature>
<evidence type="ECO:0000256" key="4">
    <source>
        <dbReference type="ARBA" id="ARBA00022475"/>
    </source>
</evidence>
<dbReference type="PATRIC" id="fig|67855.3.peg.2480"/>
<dbReference type="GO" id="GO:0005886">
    <property type="term" value="C:plasma membrane"/>
    <property type="evidence" value="ECO:0007669"/>
    <property type="project" value="UniProtKB-SubCell"/>
</dbReference>
<dbReference type="EMBL" id="JWIZ01000009">
    <property type="protein sequence ID" value="KMK52232.1"/>
    <property type="molecule type" value="Genomic_DNA"/>
</dbReference>
<dbReference type="InterPro" id="IPR018093">
    <property type="entry name" value="BCCT_CS"/>
</dbReference>
<feature type="transmembrane region" description="Helical" evidence="8">
    <location>
        <begin position="192"/>
        <end position="211"/>
    </location>
</feature>
<comment type="subcellular location">
    <subcellularLocation>
        <location evidence="1">Cell membrane</location>
        <topology evidence="1">Multi-pass membrane protein</topology>
    </subcellularLocation>
</comment>
<evidence type="ECO:0000256" key="1">
    <source>
        <dbReference type="ARBA" id="ARBA00004651"/>
    </source>
</evidence>
<evidence type="ECO:0000256" key="8">
    <source>
        <dbReference type="SAM" id="Phobius"/>
    </source>
</evidence>
<dbReference type="STRING" id="67855.RO21_01865"/>
<keyword evidence="7 8" id="KW-0472">Membrane</keyword>
<reference evidence="9 10" key="1">
    <citation type="submission" date="2014-12" db="EMBL/GenBank/DDBJ databases">
        <title>Reclassification of Actinobacillus muris as Muribacter muris.</title>
        <authorList>
            <person name="Christensen H."/>
            <person name="Nicklas W."/>
            <person name="Bisgaard M."/>
        </authorList>
    </citation>
    <scope>NUCLEOTIDE SEQUENCE [LARGE SCALE GENOMIC DNA]</scope>
    <source>
        <strain evidence="9 10">Ackerman80-443D</strain>
    </source>
</reference>
<protein>
    <submittedName>
        <fullName evidence="9">Transporter</fullName>
    </submittedName>
</protein>
<keyword evidence="6 8" id="KW-1133">Transmembrane helix</keyword>
<evidence type="ECO:0000313" key="10">
    <source>
        <dbReference type="Proteomes" id="UP000036270"/>
    </source>
</evidence>
<dbReference type="AlphaFoldDB" id="A0A0J5S5V3"/>
<evidence type="ECO:0000256" key="2">
    <source>
        <dbReference type="ARBA" id="ARBA00005658"/>
    </source>
</evidence>
<accession>A0A0J5S5V3</accession>
<feature type="transmembrane region" description="Helical" evidence="8">
    <location>
        <begin position="406"/>
        <end position="430"/>
    </location>
</feature>
<comment type="similarity">
    <text evidence="2">Belongs to the BCCT transporter (TC 2.A.15) family.</text>
</comment>
<comment type="caution">
    <text evidence="9">The sequence shown here is derived from an EMBL/GenBank/DDBJ whole genome shotgun (WGS) entry which is preliminary data.</text>
</comment>
<dbReference type="GO" id="GO:0022857">
    <property type="term" value="F:transmembrane transporter activity"/>
    <property type="evidence" value="ECO:0007669"/>
    <property type="project" value="InterPro"/>
</dbReference>
<dbReference type="PROSITE" id="PS01303">
    <property type="entry name" value="BCCT"/>
    <property type="match status" value="1"/>
</dbReference>
<feature type="transmembrane region" description="Helical" evidence="8">
    <location>
        <begin position="450"/>
        <end position="470"/>
    </location>
</feature>
<dbReference type="InterPro" id="IPR000060">
    <property type="entry name" value="BCCT_transptr"/>
</dbReference>
<keyword evidence="4" id="KW-1003">Cell membrane</keyword>
<dbReference type="NCBIfam" id="TIGR00842">
    <property type="entry name" value="bcct"/>
    <property type="match status" value="1"/>
</dbReference>
<gene>
    <name evidence="9" type="ORF">RO21_01865</name>
</gene>
<feature type="transmembrane region" description="Helical" evidence="8">
    <location>
        <begin position="93"/>
        <end position="114"/>
    </location>
</feature>
<evidence type="ECO:0000256" key="5">
    <source>
        <dbReference type="ARBA" id="ARBA00022692"/>
    </source>
</evidence>
<evidence type="ECO:0000256" key="3">
    <source>
        <dbReference type="ARBA" id="ARBA00022448"/>
    </source>
</evidence>
<feature type="transmembrane region" description="Helical" evidence="8">
    <location>
        <begin position="12"/>
        <end position="35"/>
    </location>
</feature>
<feature type="transmembrane region" description="Helical" evidence="8">
    <location>
        <begin position="265"/>
        <end position="285"/>
    </location>
</feature>